<evidence type="ECO:0000256" key="5">
    <source>
        <dbReference type="SAM" id="MobiDB-lite"/>
    </source>
</evidence>
<feature type="transmembrane region" description="Helical" evidence="6">
    <location>
        <begin position="223"/>
        <end position="243"/>
    </location>
</feature>
<dbReference type="InterPro" id="IPR001902">
    <property type="entry name" value="SLC26A/SulP_fam"/>
</dbReference>
<evidence type="ECO:0000313" key="9">
    <source>
        <dbReference type="EMBL" id="CAE2213480.1"/>
    </source>
</evidence>
<dbReference type="PROSITE" id="PS50801">
    <property type="entry name" value="STAS"/>
    <property type="match status" value="1"/>
</dbReference>
<accession>A0A6U1U0C5</accession>
<feature type="transmembrane region" description="Helical" evidence="6">
    <location>
        <begin position="489"/>
        <end position="518"/>
    </location>
</feature>
<feature type="compositionally biased region" description="Acidic residues" evidence="5">
    <location>
        <begin position="21"/>
        <end position="37"/>
    </location>
</feature>
<evidence type="ECO:0000256" key="4">
    <source>
        <dbReference type="ARBA" id="ARBA00023136"/>
    </source>
</evidence>
<dbReference type="GO" id="GO:0016020">
    <property type="term" value="C:membrane"/>
    <property type="evidence" value="ECO:0007669"/>
    <property type="project" value="UniProtKB-SubCell"/>
</dbReference>
<dbReference type="NCBIfam" id="TIGR00815">
    <property type="entry name" value="sulP"/>
    <property type="match status" value="1"/>
</dbReference>
<feature type="transmembrane region" description="Helical" evidence="6">
    <location>
        <begin position="303"/>
        <end position="324"/>
    </location>
</feature>
<dbReference type="InterPro" id="IPR036513">
    <property type="entry name" value="STAS_dom_sf"/>
</dbReference>
<protein>
    <recommendedName>
        <fullName evidence="7">STAS domain-containing protein</fullName>
    </recommendedName>
</protein>
<dbReference type="GO" id="GO:0055085">
    <property type="term" value="P:transmembrane transport"/>
    <property type="evidence" value="ECO:0007669"/>
    <property type="project" value="InterPro"/>
</dbReference>
<gene>
    <name evidence="8" type="ORF">VSP0166_LOCUS6162</name>
    <name evidence="9" type="ORF">VSP0166_LOCUS6163</name>
</gene>
<evidence type="ECO:0000256" key="1">
    <source>
        <dbReference type="ARBA" id="ARBA00004141"/>
    </source>
</evidence>
<evidence type="ECO:0000259" key="7">
    <source>
        <dbReference type="PROSITE" id="PS50801"/>
    </source>
</evidence>
<reference evidence="8" key="1">
    <citation type="submission" date="2021-01" db="EMBL/GenBank/DDBJ databases">
        <authorList>
            <person name="Corre E."/>
            <person name="Pelletier E."/>
            <person name="Niang G."/>
            <person name="Scheremetjew M."/>
            <person name="Finn R."/>
            <person name="Kale V."/>
            <person name="Holt S."/>
            <person name="Cochrane G."/>
            <person name="Meng A."/>
            <person name="Brown T."/>
            <person name="Cohen L."/>
        </authorList>
    </citation>
    <scope>NUCLEOTIDE SEQUENCE</scope>
    <source>
        <strain evidence="8">DIVA3 518/3/11/1/6</strain>
    </source>
</reference>
<feature type="domain" description="STAS" evidence="7">
    <location>
        <begin position="543"/>
        <end position="613"/>
    </location>
</feature>
<dbReference type="InterPro" id="IPR011547">
    <property type="entry name" value="SLC26A/SulP_dom"/>
</dbReference>
<dbReference type="Pfam" id="PF00916">
    <property type="entry name" value="Sulfate_transp"/>
    <property type="match status" value="1"/>
</dbReference>
<dbReference type="Gene3D" id="3.30.750.24">
    <property type="entry name" value="STAS domain"/>
    <property type="match status" value="1"/>
</dbReference>
<dbReference type="AlphaFoldDB" id="A0A6U1U0C5"/>
<proteinExistence type="predicted"/>
<feature type="transmembrane region" description="Helical" evidence="6">
    <location>
        <begin position="430"/>
        <end position="451"/>
    </location>
</feature>
<keyword evidence="3 6" id="KW-1133">Transmembrane helix</keyword>
<feature type="transmembrane region" description="Helical" evidence="6">
    <location>
        <begin position="196"/>
        <end position="216"/>
    </location>
</feature>
<dbReference type="InterPro" id="IPR002645">
    <property type="entry name" value="STAS_dom"/>
</dbReference>
<feature type="transmembrane region" description="Helical" evidence="6">
    <location>
        <begin position="357"/>
        <end position="376"/>
    </location>
</feature>
<dbReference type="EMBL" id="HBKP01008666">
    <property type="protein sequence ID" value="CAE2213478.1"/>
    <property type="molecule type" value="Transcribed_RNA"/>
</dbReference>
<keyword evidence="4 6" id="KW-0472">Membrane</keyword>
<feature type="transmembrane region" description="Helical" evidence="6">
    <location>
        <begin position="457"/>
        <end position="477"/>
    </location>
</feature>
<dbReference type="PANTHER" id="PTHR11814">
    <property type="entry name" value="SULFATE TRANSPORTER"/>
    <property type="match status" value="1"/>
</dbReference>
<comment type="subcellular location">
    <subcellularLocation>
        <location evidence="1">Membrane</location>
        <topology evidence="1">Multi-pass membrane protein</topology>
    </subcellularLocation>
</comment>
<evidence type="ECO:0000256" key="2">
    <source>
        <dbReference type="ARBA" id="ARBA00022692"/>
    </source>
</evidence>
<feature type="region of interest" description="Disordered" evidence="5">
    <location>
        <begin position="1"/>
        <end position="58"/>
    </location>
</feature>
<organism evidence="8">
    <name type="scientific">Vannella robusta</name>
    <dbReference type="NCBI Taxonomy" id="1487602"/>
    <lineage>
        <taxon>Eukaryota</taxon>
        <taxon>Amoebozoa</taxon>
        <taxon>Discosea</taxon>
        <taxon>Flabellinia</taxon>
        <taxon>Vannellidae</taxon>
        <taxon>Vannella</taxon>
    </lineage>
</organism>
<evidence type="ECO:0000313" key="8">
    <source>
        <dbReference type="EMBL" id="CAE2213478.1"/>
    </source>
</evidence>
<name>A0A6U1U0C5_9EUKA</name>
<evidence type="ECO:0000256" key="6">
    <source>
        <dbReference type="SAM" id="Phobius"/>
    </source>
</evidence>
<dbReference type="EMBL" id="HBKP01008667">
    <property type="protein sequence ID" value="CAE2213480.1"/>
    <property type="molecule type" value="Transcribed_RNA"/>
</dbReference>
<evidence type="ECO:0000256" key="3">
    <source>
        <dbReference type="ARBA" id="ARBA00022989"/>
    </source>
</evidence>
<sequence>MFNIKDWFKSNSNTFARNQEPDENEGFPEDPGNESDVSDISQPYLKASPGTLPTDPSELERTFYTDKDSLLPNDNDLYARSSKWDCCQQLAPGNLWKTISTFVPAYISVFNWLPNYNKKDLPFDIISGLTVGVMMIPQAIAYAILAGLPPVYGLYTAFVPVLVYSLMGQCKQLSVGPDPLGAILLSGFIPPDTDPVAAASMIAFLTGCFHFMFGLFRFGFLDNIVSVPVLRGFISAVAIQIGVKQLDALMGVPPTAATGWARLEYLFESIPDINWISFTLGAGSLLMFILLRELKKKFPTFIPLKLVPSVLIAVAAAILLSWGLDFDGKGVPVLGEIPSGYPAPKAPNFDLDFMSQLIPAALYMSVVGMVGSLVAVRQFSSYFRYHCDPNKELLTLGTGNICGSFFNCFPAFGALGRSQVAALSGAKTQLVGFITAAIVMITLLFLVQIFYYLPKSIPAAIILDAAISLLDVADLWFLWKIRAFFDLALLASIFTFTLLFGSQVGVLFALSGSILLVVRHSTIPHVSILGRMPGTTRFKDVRNFPQASVTPGVLIIRIEETLYFGNIQQVRAMMMQIEKVGFGEGLKQTEDFLSCPLGAVIIDAAYLPKMDAT</sequence>
<feature type="transmembrane region" description="Helical" evidence="6">
    <location>
        <begin position="273"/>
        <end position="291"/>
    </location>
</feature>
<keyword evidence="2 6" id="KW-0812">Transmembrane</keyword>